<dbReference type="EMBL" id="JALLBG020000303">
    <property type="protein sequence ID" value="KAL3756549.1"/>
    <property type="molecule type" value="Genomic_DNA"/>
</dbReference>
<dbReference type="Gene3D" id="2.60.120.650">
    <property type="entry name" value="Cupin"/>
    <property type="match status" value="1"/>
</dbReference>
<accession>A0ABD3LXT8</accession>
<organism evidence="3 4">
    <name type="scientific">Discostella pseudostelligera</name>
    <dbReference type="NCBI Taxonomy" id="259834"/>
    <lineage>
        <taxon>Eukaryota</taxon>
        <taxon>Sar</taxon>
        <taxon>Stramenopiles</taxon>
        <taxon>Ochrophyta</taxon>
        <taxon>Bacillariophyta</taxon>
        <taxon>Coscinodiscophyceae</taxon>
        <taxon>Thalassiosirophycidae</taxon>
        <taxon>Stephanodiscales</taxon>
        <taxon>Stephanodiscaceae</taxon>
        <taxon>Discostella</taxon>
    </lineage>
</organism>
<proteinExistence type="predicted"/>
<dbReference type="PANTHER" id="PTHR12480">
    <property type="entry name" value="ARGININE DEMETHYLASE AND LYSYL-HYDROXYLASE JMJD"/>
    <property type="match status" value="1"/>
</dbReference>
<sequence length="559" mass="64143">MRGVIDHLRRGMENLGDATLSPPSPPCDGDGDGDGDDRRRRRSIICSARIAAQNYRQQREDGVNLVCKRLLSSTTTPIDTICFQPDGVSWENASLTDDAFALSHHSNCNNEREYKSSGEAFNSSSGETVRFKQQYINHNIPCVIRGLDKSHFSFVTSQWRSAERQSIDDGSKIMQVEKAHQINTEWFRQFVGNDTMVPVRYTEICDDNELRNDGDEDGLDDDGRAQECKTKQMSLDEWISTCQNHQTRPLRDNFSSSDPKKNDTEPRIEWYLKDWHLLQFLANQDSYSATLPSPPLPLYTTPNIFERDILNRFLERCGSDRDEGGDYKFVYWGPAGSRTSLHSDVLHSFSWSYNVVGMKKWIFYVPPSFYNHTLRNNREEMKRYRFEVIQHAGETIFVPCTWKHEVVNLVETLSINHNWITSANVDQAWICLQTEISAIEEEIQAWGVIPTGDFEARENMLRGCIGLDCTMFTLMVMLEIVELLPHIHIVDGGHHSDDELWDCAYSMFRLGDVLVDVLRKEDLVERMAARVGSESLAREVKSIGNDVIQIISKLNEYPD</sequence>
<evidence type="ECO:0000313" key="4">
    <source>
        <dbReference type="Proteomes" id="UP001530293"/>
    </source>
</evidence>
<dbReference type="SMART" id="SM00558">
    <property type="entry name" value="JmjC"/>
    <property type="match status" value="1"/>
</dbReference>
<dbReference type="InterPro" id="IPR003347">
    <property type="entry name" value="JmjC_dom"/>
</dbReference>
<dbReference type="InterPro" id="IPR050910">
    <property type="entry name" value="JMJD6_ArgDemeth/LysHydrox"/>
</dbReference>
<protein>
    <recommendedName>
        <fullName evidence="2">JmjC domain-containing protein</fullName>
    </recommendedName>
</protein>
<dbReference type="AlphaFoldDB" id="A0ABD3LXT8"/>
<evidence type="ECO:0000313" key="3">
    <source>
        <dbReference type="EMBL" id="KAL3756549.1"/>
    </source>
</evidence>
<gene>
    <name evidence="3" type="ORF">ACHAWU_009943</name>
</gene>
<evidence type="ECO:0000256" key="1">
    <source>
        <dbReference type="SAM" id="MobiDB-lite"/>
    </source>
</evidence>
<name>A0ABD3LXT8_9STRA</name>
<dbReference type="PROSITE" id="PS51184">
    <property type="entry name" value="JMJC"/>
    <property type="match status" value="1"/>
</dbReference>
<dbReference type="SUPFAM" id="SSF51197">
    <property type="entry name" value="Clavaminate synthase-like"/>
    <property type="match status" value="1"/>
</dbReference>
<dbReference type="Proteomes" id="UP001530293">
    <property type="component" value="Unassembled WGS sequence"/>
</dbReference>
<reference evidence="3 4" key="1">
    <citation type="submission" date="2024-10" db="EMBL/GenBank/DDBJ databases">
        <title>Updated reference genomes for cyclostephanoid diatoms.</title>
        <authorList>
            <person name="Roberts W.R."/>
            <person name="Alverson A.J."/>
        </authorList>
    </citation>
    <scope>NUCLEOTIDE SEQUENCE [LARGE SCALE GENOMIC DNA]</scope>
    <source>
        <strain evidence="3 4">AJA232-27</strain>
    </source>
</reference>
<keyword evidence="4" id="KW-1185">Reference proteome</keyword>
<evidence type="ECO:0000259" key="2">
    <source>
        <dbReference type="PROSITE" id="PS51184"/>
    </source>
</evidence>
<feature type="domain" description="JmjC" evidence="2">
    <location>
        <begin position="290"/>
        <end position="436"/>
    </location>
</feature>
<feature type="region of interest" description="Disordered" evidence="1">
    <location>
        <begin position="14"/>
        <end position="39"/>
    </location>
</feature>
<comment type="caution">
    <text evidence="3">The sequence shown here is derived from an EMBL/GenBank/DDBJ whole genome shotgun (WGS) entry which is preliminary data.</text>
</comment>
<dbReference type="PANTHER" id="PTHR12480:SF6">
    <property type="entry name" value="2-OXOGLUTARATE AND IRON-DEPENDENT OXYGENASE JMJD4"/>
    <property type="match status" value="1"/>
</dbReference>